<evidence type="ECO:0000256" key="2">
    <source>
        <dbReference type="ARBA" id="ARBA00022448"/>
    </source>
</evidence>
<dbReference type="InterPro" id="IPR009056">
    <property type="entry name" value="Cyt_c-like_dom"/>
</dbReference>
<feature type="binding site" description="axial binding residue" evidence="9">
    <location>
        <position position="54"/>
    </location>
    <ligand>
        <name>heme c</name>
        <dbReference type="ChEBI" id="CHEBI:61717"/>
        <label>1</label>
    </ligand>
    <ligandPart>
        <name>Fe</name>
        <dbReference type="ChEBI" id="CHEBI:18248"/>
    </ligandPart>
</feature>
<sequence length="217" mass="23146">MLTIAFPQQFAFLSSLRYVVTSACVLVLTLSIPQVLGADAARGQSLTETCTACHGEDGNSIAGSFPSIAGQGERYLVKQLRDIKSGERSAPLMAGQLDNFEDQDLIDMAAYYSSQTPKGGAAKADLVELGETIYRAGISRKGVAACSSCHGPDGSGNDSALFPVLSGQWPEYTVAQLKAFRGKQRKNDGDAQMMRSIALDMSDVEMEAVASFLYGLR</sequence>
<feature type="binding site" description="covalent" evidence="8">
    <location>
        <position position="53"/>
    </location>
    <ligand>
        <name>heme c</name>
        <dbReference type="ChEBI" id="CHEBI:61717"/>
        <label>1</label>
    </ligand>
</feature>
<feature type="binding site" description="axial binding residue" evidence="9">
    <location>
        <position position="93"/>
    </location>
    <ligand>
        <name>heme c</name>
        <dbReference type="ChEBI" id="CHEBI:61717"/>
        <label>1</label>
    </ligand>
    <ligandPart>
        <name>Fe</name>
        <dbReference type="ChEBI" id="CHEBI:18248"/>
    </ligandPart>
</feature>
<comment type="caution">
    <text evidence="11">The sequence shown here is derived from an EMBL/GenBank/DDBJ whole genome shotgun (WGS) entry which is preliminary data.</text>
</comment>
<feature type="binding site" description="axial binding residue" evidence="9">
    <location>
        <position position="194"/>
    </location>
    <ligand>
        <name>heme c</name>
        <dbReference type="ChEBI" id="CHEBI:61717"/>
        <label>2</label>
    </ligand>
    <ligandPart>
        <name>Fe</name>
        <dbReference type="ChEBI" id="CHEBI:18248"/>
    </ligandPart>
</feature>
<organism evidence="11 12">
    <name type="scientific">OM182 bacterium MED-G24</name>
    <dbReference type="NCBI Taxonomy" id="1986255"/>
    <lineage>
        <taxon>Bacteria</taxon>
        <taxon>Pseudomonadati</taxon>
        <taxon>Pseudomonadota</taxon>
        <taxon>Gammaproteobacteria</taxon>
        <taxon>OMG group</taxon>
        <taxon>OM182 clade</taxon>
    </lineage>
</organism>
<evidence type="ECO:0000256" key="1">
    <source>
        <dbReference type="ARBA" id="ARBA00004418"/>
    </source>
</evidence>
<dbReference type="GO" id="GO:0020037">
    <property type="term" value="F:heme binding"/>
    <property type="evidence" value="ECO:0007669"/>
    <property type="project" value="InterPro"/>
</dbReference>
<evidence type="ECO:0000313" key="11">
    <source>
        <dbReference type="EMBL" id="PDH41112.1"/>
    </source>
</evidence>
<gene>
    <name evidence="11" type="ORF">CNE99_02215</name>
</gene>
<dbReference type="PANTHER" id="PTHR33751">
    <property type="entry name" value="CBB3-TYPE CYTOCHROME C OXIDASE SUBUNIT FIXP"/>
    <property type="match status" value="1"/>
</dbReference>
<dbReference type="GO" id="GO:0005506">
    <property type="term" value="F:iron ion binding"/>
    <property type="evidence" value="ECO:0007669"/>
    <property type="project" value="InterPro"/>
</dbReference>
<evidence type="ECO:0000256" key="7">
    <source>
        <dbReference type="ARBA" id="ARBA00023004"/>
    </source>
</evidence>
<evidence type="ECO:0000256" key="3">
    <source>
        <dbReference type="ARBA" id="ARBA00022617"/>
    </source>
</evidence>
<evidence type="ECO:0000256" key="9">
    <source>
        <dbReference type="PIRSR" id="PIRSR000005-2"/>
    </source>
</evidence>
<dbReference type="GO" id="GO:0009055">
    <property type="term" value="F:electron transfer activity"/>
    <property type="evidence" value="ECO:0007669"/>
    <property type="project" value="InterPro"/>
</dbReference>
<dbReference type="AlphaFoldDB" id="A0A2A5WXB1"/>
<evidence type="ECO:0000256" key="4">
    <source>
        <dbReference type="ARBA" id="ARBA00022723"/>
    </source>
</evidence>
<dbReference type="Proteomes" id="UP000219327">
    <property type="component" value="Unassembled WGS sequence"/>
</dbReference>
<dbReference type="InterPro" id="IPR024167">
    <property type="entry name" value="Cytochrome_c4-like"/>
</dbReference>
<proteinExistence type="predicted"/>
<reference evidence="11 12" key="1">
    <citation type="submission" date="2017-08" db="EMBL/GenBank/DDBJ databases">
        <title>Fine stratification of microbial communities through a metagenomic profile of the photic zone.</title>
        <authorList>
            <person name="Haro-Moreno J.M."/>
            <person name="Lopez-Perez M."/>
            <person name="De La Torre J."/>
            <person name="Picazo A."/>
            <person name="Camacho A."/>
            <person name="Rodriguez-Valera F."/>
        </authorList>
    </citation>
    <scope>NUCLEOTIDE SEQUENCE [LARGE SCALE GENOMIC DNA]</scope>
    <source>
        <strain evidence="11">MED-G24</strain>
    </source>
</reference>
<dbReference type="PIRSF" id="PIRSF000005">
    <property type="entry name" value="Cytochrome_c4"/>
    <property type="match status" value="1"/>
</dbReference>
<feature type="binding site" description="axial binding residue" evidence="9">
    <location>
        <position position="150"/>
    </location>
    <ligand>
        <name>heme c</name>
        <dbReference type="ChEBI" id="CHEBI:61717"/>
        <label>2</label>
    </ligand>
    <ligandPart>
        <name>Fe</name>
        <dbReference type="ChEBI" id="CHEBI:18248"/>
    </ligandPart>
</feature>
<evidence type="ECO:0000313" key="12">
    <source>
        <dbReference type="Proteomes" id="UP000219327"/>
    </source>
</evidence>
<keyword evidence="2" id="KW-0813">Transport</keyword>
<evidence type="ECO:0000256" key="6">
    <source>
        <dbReference type="ARBA" id="ARBA00022982"/>
    </source>
</evidence>
<comment type="subcellular location">
    <subcellularLocation>
        <location evidence="1">Periplasm</location>
    </subcellularLocation>
</comment>
<dbReference type="InterPro" id="IPR050597">
    <property type="entry name" value="Cytochrome_c_Oxidase_Subunit"/>
</dbReference>
<keyword evidence="6" id="KW-0249">Electron transport</keyword>
<dbReference type="SUPFAM" id="SSF46626">
    <property type="entry name" value="Cytochrome c"/>
    <property type="match status" value="2"/>
</dbReference>
<dbReference type="InterPro" id="IPR036909">
    <property type="entry name" value="Cyt_c-like_dom_sf"/>
</dbReference>
<evidence type="ECO:0000256" key="8">
    <source>
        <dbReference type="PIRSR" id="PIRSR000005-1"/>
    </source>
</evidence>
<feature type="binding site" description="covalent" evidence="8">
    <location>
        <position position="146"/>
    </location>
    <ligand>
        <name>heme c</name>
        <dbReference type="ChEBI" id="CHEBI:61717"/>
        <label>2</label>
    </ligand>
</feature>
<evidence type="ECO:0000259" key="10">
    <source>
        <dbReference type="PROSITE" id="PS51007"/>
    </source>
</evidence>
<keyword evidence="3 8" id="KW-0349">Heme</keyword>
<name>A0A2A5WXB1_9GAMM</name>
<dbReference type="GO" id="GO:0042597">
    <property type="term" value="C:periplasmic space"/>
    <property type="evidence" value="ECO:0007669"/>
    <property type="project" value="UniProtKB-SubCell"/>
</dbReference>
<feature type="domain" description="Cytochrome c" evidence="10">
    <location>
        <begin position="125"/>
        <end position="217"/>
    </location>
</feature>
<protein>
    <submittedName>
        <fullName evidence="11">Cytochrome c4</fullName>
    </submittedName>
</protein>
<comment type="PTM">
    <text evidence="8">Binds 2 heme c groups covalently per subunit.</text>
</comment>
<dbReference type="EMBL" id="NTKD01000006">
    <property type="protein sequence ID" value="PDH41112.1"/>
    <property type="molecule type" value="Genomic_DNA"/>
</dbReference>
<keyword evidence="4 9" id="KW-0479">Metal-binding</keyword>
<dbReference type="Pfam" id="PF00034">
    <property type="entry name" value="Cytochrom_C"/>
    <property type="match status" value="2"/>
</dbReference>
<accession>A0A2A5WXB1</accession>
<feature type="binding site" description="covalent" evidence="8">
    <location>
        <position position="149"/>
    </location>
    <ligand>
        <name>heme c</name>
        <dbReference type="ChEBI" id="CHEBI:61717"/>
        <label>2</label>
    </ligand>
</feature>
<keyword evidence="7 9" id="KW-0408">Iron</keyword>
<feature type="binding site" description="covalent" evidence="8">
    <location>
        <position position="50"/>
    </location>
    <ligand>
        <name>heme c</name>
        <dbReference type="ChEBI" id="CHEBI:61717"/>
        <label>1</label>
    </ligand>
</feature>
<evidence type="ECO:0000256" key="5">
    <source>
        <dbReference type="ARBA" id="ARBA00022764"/>
    </source>
</evidence>
<keyword evidence="5" id="KW-0574">Periplasm</keyword>
<dbReference type="PROSITE" id="PS51007">
    <property type="entry name" value="CYTC"/>
    <property type="match status" value="2"/>
</dbReference>
<dbReference type="Gene3D" id="1.10.760.10">
    <property type="entry name" value="Cytochrome c-like domain"/>
    <property type="match status" value="2"/>
</dbReference>
<feature type="domain" description="Cytochrome c" evidence="10">
    <location>
        <begin position="38"/>
        <end position="116"/>
    </location>
</feature>
<dbReference type="PANTHER" id="PTHR33751:SF9">
    <property type="entry name" value="CYTOCHROME C4"/>
    <property type="match status" value="1"/>
</dbReference>